<protein>
    <submittedName>
        <fullName evidence="1">Uncharacterized protein</fullName>
    </submittedName>
</protein>
<reference evidence="1 2" key="1">
    <citation type="journal article" date="2016" name="Nat. Commun.">
        <title>Thousands of microbial genomes shed light on interconnected biogeochemical processes in an aquifer system.</title>
        <authorList>
            <person name="Anantharaman K."/>
            <person name="Brown C.T."/>
            <person name="Hug L.A."/>
            <person name="Sharon I."/>
            <person name="Castelle C.J."/>
            <person name="Probst A.J."/>
            <person name="Thomas B.C."/>
            <person name="Singh A."/>
            <person name="Wilkins M.J."/>
            <person name="Karaoz U."/>
            <person name="Brodie E.L."/>
            <person name="Williams K.H."/>
            <person name="Hubbard S.S."/>
            <person name="Banfield J.F."/>
        </authorList>
    </citation>
    <scope>NUCLEOTIDE SEQUENCE [LARGE SCALE GENOMIC DNA]</scope>
</reference>
<dbReference type="AlphaFoldDB" id="A0A1F6DMD1"/>
<dbReference type="EMBL" id="MFLI01000006">
    <property type="protein sequence ID" value="OGG62579.1"/>
    <property type="molecule type" value="Genomic_DNA"/>
</dbReference>
<dbReference type="Proteomes" id="UP000178532">
    <property type="component" value="Unassembled WGS sequence"/>
</dbReference>
<gene>
    <name evidence="1" type="ORF">A3C19_01200</name>
</gene>
<evidence type="ECO:0000313" key="1">
    <source>
        <dbReference type="EMBL" id="OGG62579.1"/>
    </source>
</evidence>
<accession>A0A1F6DMD1</accession>
<name>A0A1F6DMD1_9BACT</name>
<evidence type="ECO:0000313" key="2">
    <source>
        <dbReference type="Proteomes" id="UP000178532"/>
    </source>
</evidence>
<proteinExistence type="predicted"/>
<organism evidence="1 2">
    <name type="scientific">Candidatus Kaiserbacteria bacterium RIFCSPHIGHO2_02_FULL_54_22</name>
    <dbReference type="NCBI Taxonomy" id="1798495"/>
    <lineage>
        <taxon>Bacteria</taxon>
        <taxon>Candidatus Kaiseribacteriota</taxon>
    </lineage>
</organism>
<sequence>MFISVKQLTEEENDICFKTLSSKAVFALVGNAIKKKKGISIVRMGDGEVGLLDAPDGKPFTGFNNLDPNWNTRLGIEGLGIEKVKANILEAGNACTYFAPSVSGISLGEFKLHHRFNKREVYLDNFFVADWTKEMIRMLLVASEGVQVIHKDCETLIENFVRRYDLPKTLFSGFKKKSWRDNEAAIKAAIDSGKQLVLFSAGPAGKIIGPKIALAGKVVLDVGNTLPGWSIGDPRMVGGIN</sequence>
<comment type="caution">
    <text evidence="1">The sequence shown here is derived from an EMBL/GenBank/DDBJ whole genome shotgun (WGS) entry which is preliminary data.</text>
</comment>